<accession>B4JSE0</accession>
<dbReference type="OMA" id="NREPFAG"/>
<feature type="region of interest" description="Disordered" evidence="1">
    <location>
        <begin position="231"/>
        <end position="252"/>
    </location>
</feature>
<organism evidence="3">
    <name type="scientific">Drosophila grimshawi</name>
    <name type="common">Hawaiian fruit fly</name>
    <name type="synonym">Idiomyia grimshawi</name>
    <dbReference type="NCBI Taxonomy" id="7222"/>
    <lineage>
        <taxon>Eukaryota</taxon>
        <taxon>Metazoa</taxon>
        <taxon>Ecdysozoa</taxon>
        <taxon>Arthropoda</taxon>
        <taxon>Hexapoda</taxon>
        <taxon>Insecta</taxon>
        <taxon>Pterygota</taxon>
        <taxon>Neoptera</taxon>
        <taxon>Endopterygota</taxon>
        <taxon>Diptera</taxon>
        <taxon>Brachycera</taxon>
        <taxon>Muscomorpha</taxon>
        <taxon>Ephydroidea</taxon>
        <taxon>Drosophilidae</taxon>
        <taxon>Drosophila</taxon>
        <taxon>Hawaiian Drosophila</taxon>
    </lineage>
</organism>
<dbReference type="KEGG" id="dgr:6567912"/>
<reference evidence="2 3" key="1">
    <citation type="journal article" date="2007" name="Nature">
        <title>Evolution of genes and genomes on the Drosophila phylogeny.</title>
        <authorList>
            <consortium name="Drosophila 12 Genomes Consortium"/>
            <person name="Clark A.G."/>
            <person name="Eisen M.B."/>
            <person name="Smith D.R."/>
            <person name="Bergman C.M."/>
            <person name="Oliver B."/>
            <person name="Markow T.A."/>
            <person name="Kaufman T.C."/>
            <person name="Kellis M."/>
            <person name="Gelbart W."/>
            <person name="Iyer V.N."/>
            <person name="Pollard D.A."/>
            <person name="Sackton T.B."/>
            <person name="Larracuente A.M."/>
            <person name="Singh N.D."/>
            <person name="Abad J.P."/>
            <person name="Abt D.N."/>
            <person name="Adryan B."/>
            <person name="Aguade M."/>
            <person name="Akashi H."/>
            <person name="Anderson W.W."/>
            <person name="Aquadro C.F."/>
            <person name="Ardell D.H."/>
            <person name="Arguello R."/>
            <person name="Artieri C.G."/>
            <person name="Barbash D.A."/>
            <person name="Barker D."/>
            <person name="Barsanti P."/>
            <person name="Batterham P."/>
            <person name="Batzoglou S."/>
            <person name="Begun D."/>
            <person name="Bhutkar A."/>
            <person name="Blanco E."/>
            <person name="Bosak S.A."/>
            <person name="Bradley R.K."/>
            <person name="Brand A.D."/>
            <person name="Brent M.R."/>
            <person name="Brooks A.N."/>
            <person name="Brown R.H."/>
            <person name="Butlin R.K."/>
            <person name="Caggese C."/>
            <person name="Calvi B.R."/>
            <person name="Bernardo de Carvalho A."/>
            <person name="Caspi A."/>
            <person name="Castrezana S."/>
            <person name="Celniker S.E."/>
            <person name="Chang J.L."/>
            <person name="Chapple C."/>
            <person name="Chatterji S."/>
            <person name="Chinwalla A."/>
            <person name="Civetta A."/>
            <person name="Clifton S.W."/>
            <person name="Comeron J.M."/>
            <person name="Costello J.C."/>
            <person name="Coyne J.A."/>
            <person name="Daub J."/>
            <person name="David R.G."/>
            <person name="Delcher A.L."/>
            <person name="Delehaunty K."/>
            <person name="Do C.B."/>
            <person name="Ebling H."/>
            <person name="Edwards K."/>
            <person name="Eickbush T."/>
            <person name="Evans J.D."/>
            <person name="Filipski A."/>
            <person name="Findeiss S."/>
            <person name="Freyhult E."/>
            <person name="Fulton L."/>
            <person name="Fulton R."/>
            <person name="Garcia A.C."/>
            <person name="Gardiner A."/>
            <person name="Garfield D.A."/>
            <person name="Garvin B.E."/>
            <person name="Gibson G."/>
            <person name="Gilbert D."/>
            <person name="Gnerre S."/>
            <person name="Godfrey J."/>
            <person name="Good R."/>
            <person name="Gotea V."/>
            <person name="Gravely B."/>
            <person name="Greenberg A.J."/>
            <person name="Griffiths-Jones S."/>
            <person name="Gross S."/>
            <person name="Guigo R."/>
            <person name="Gustafson E.A."/>
            <person name="Haerty W."/>
            <person name="Hahn M.W."/>
            <person name="Halligan D.L."/>
            <person name="Halpern A.L."/>
            <person name="Halter G.M."/>
            <person name="Han M.V."/>
            <person name="Heger A."/>
            <person name="Hillier L."/>
            <person name="Hinrichs A.S."/>
            <person name="Holmes I."/>
            <person name="Hoskins R.A."/>
            <person name="Hubisz M.J."/>
            <person name="Hultmark D."/>
            <person name="Huntley M.A."/>
            <person name="Jaffe D.B."/>
            <person name="Jagadeeshan S."/>
            <person name="Jeck W.R."/>
            <person name="Johnson J."/>
            <person name="Jones C.D."/>
            <person name="Jordan W.C."/>
            <person name="Karpen G.H."/>
            <person name="Kataoka E."/>
            <person name="Keightley P.D."/>
            <person name="Kheradpour P."/>
            <person name="Kirkness E.F."/>
            <person name="Koerich L.B."/>
            <person name="Kristiansen K."/>
            <person name="Kudrna D."/>
            <person name="Kulathinal R.J."/>
            <person name="Kumar S."/>
            <person name="Kwok R."/>
            <person name="Lander E."/>
            <person name="Langley C.H."/>
            <person name="Lapoint R."/>
            <person name="Lazzaro B.P."/>
            <person name="Lee S.J."/>
            <person name="Levesque L."/>
            <person name="Li R."/>
            <person name="Lin C.F."/>
            <person name="Lin M.F."/>
            <person name="Lindblad-Toh K."/>
            <person name="Llopart A."/>
            <person name="Long M."/>
            <person name="Low L."/>
            <person name="Lozovsky E."/>
            <person name="Lu J."/>
            <person name="Luo M."/>
            <person name="Machado C.A."/>
            <person name="Makalowski W."/>
            <person name="Marzo M."/>
            <person name="Matsuda M."/>
            <person name="Matzkin L."/>
            <person name="McAllister B."/>
            <person name="McBride C.S."/>
            <person name="McKernan B."/>
            <person name="McKernan K."/>
            <person name="Mendez-Lago M."/>
            <person name="Minx P."/>
            <person name="Mollenhauer M.U."/>
            <person name="Montooth K."/>
            <person name="Mount S.M."/>
            <person name="Mu X."/>
            <person name="Myers E."/>
            <person name="Negre B."/>
            <person name="Newfeld S."/>
            <person name="Nielsen R."/>
            <person name="Noor M.A."/>
            <person name="O'Grady P."/>
            <person name="Pachter L."/>
            <person name="Papaceit M."/>
            <person name="Parisi M.J."/>
            <person name="Parisi M."/>
            <person name="Parts L."/>
            <person name="Pedersen J.S."/>
            <person name="Pesole G."/>
            <person name="Phillippy A.M."/>
            <person name="Ponting C.P."/>
            <person name="Pop M."/>
            <person name="Porcelli D."/>
            <person name="Powell J.R."/>
            <person name="Prohaska S."/>
            <person name="Pruitt K."/>
            <person name="Puig M."/>
            <person name="Quesneville H."/>
            <person name="Ram K.R."/>
            <person name="Rand D."/>
            <person name="Rasmussen M.D."/>
            <person name="Reed L.K."/>
            <person name="Reenan R."/>
            <person name="Reily A."/>
            <person name="Remington K.A."/>
            <person name="Rieger T.T."/>
            <person name="Ritchie M.G."/>
            <person name="Robin C."/>
            <person name="Rogers Y.H."/>
            <person name="Rohde C."/>
            <person name="Rozas J."/>
            <person name="Rubenfield M.J."/>
            <person name="Ruiz A."/>
            <person name="Russo S."/>
            <person name="Salzberg S.L."/>
            <person name="Sanchez-Gracia A."/>
            <person name="Saranga D.J."/>
            <person name="Sato H."/>
            <person name="Schaeffer S.W."/>
            <person name="Schatz M.C."/>
            <person name="Schlenke T."/>
            <person name="Schwartz R."/>
            <person name="Segarra C."/>
            <person name="Singh R.S."/>
            <person name="Sirot L."/>
            <person name="Sirota M."/>
            <person name="Sisneros N.B."/>
            <person name="Smith C.D."/>
            <person name="Smith T.F."/>
            <person name="Spieth J."/>
            <person name="Stage D.E."/>
            <person name="Stark A."/>
            <person name="Stephan W."/>
            <person name="Strausberg R.L."/>
            <person name="Strempel S."/>
            <person name="Sturgill D."/>
            <person name="Sutton G."/>
            <person name="Sutton G.G."/>
            <person name="Tao W."/>
            <person name="Teichmann S."/>
            <person name="Tobari Y.N."/>
            <person name="Tomimura Y."/>
            <person name="Tsolas J.M."/>
            <person name="Valente V.L."/>
            <person name="Venter E."/>
            <person name="Venter J.C."/>
            <person name="Vicario S."/>
            <person name="Vieira F.G."/>
            <person name="Vilella A.J."/>
            <person name="Villasante A."/>
            <person name="Walenz B."/>
            <person name="Wang J."/>
            <person name="Wasserman M."/>
            <person name="Watts T."/>
            <person name="Wilson D."/>
            <person name="Wilson R.K."/>
            <person name="Wing R.A."/>
            <person name="Wolfner M.F."/>
            <person name="Wong A."/>
            <person name="Wong G.K."/>
            <person name="Wu C.I."/>
            <person name="Wu G."/>
            <person name="Yamamoto D."/>
            <person name="Yang H.P."/>
            <person name="Yang S.P."/>
            <person name="Yorke J.A."/>
            <person name="Yoshida K."/>
            <person name="Zdobnov E."/>
            <person name="Zhang P."/>
            <person name="Zhang Y."/>
            <person name="Zimin A.V."/>
            <person name="Baldwin J."/>
            <person name="Abdouelleil A."/>
            <person name="Abdulkadir J."/>
            <person name="Abebe A."/>
            <person name="Abera B."/>
            <person name="Abreu J."/>
            <person name="Acer S.C."/>
            <person name="Aftuck L."/>
            <person name="Alexander A."/>
            <person name="An P."/>
            <person name="Anderson E."/>
            <person name="Anderson S."/>
            <person name="Arachi H."/>
            <person name="Azer M."/>
            <person name="Bachantsang P."/>
            <person name="Barry A."/>
            <person name="Bayul T."/>
            <person name="Berlin A."/>
            <person name="Bessette D."/>
            <person name="Bloom T."/>
            <person name="Blye J."/>
            <person name="Boguslavskiy L."/>
            <person name="Bonnet C."/>
            <person name="Boukhgalter B."/>
            <person name="Bourzgui I."/>
            <person name="Brown A."/>
            <person name="Cahill P."/>
            <person name="Channer S."/>
            <person name="Cheshatsang Y."/>
            <person name="Chuda L."/>
            <person name="Citroen M."/>
            <person name="Collymore A."/>
            <person name="Cooke P."/>
            <person name="Costello M."/>
            <person name="D'Aco K."/>
            <person name="Daza R."/>
            <person name="De Haan G."/>
            <person name="DeGray S."/>
            <person name="DeMaso C."/>
            <person name="Dhargay N."/>
            <person name="Dooley K."/>
            <person name="Dooley E."/>
            <person name="Doricent M."/>
            <person name="Dorje P."/>
            <person name="Dorjee K."/>
            <person name="Dupes A."/>
            <person name="Elong R."/>
            <person name="Falk J."/>
            <person name="Farina A."/>
            <person name="Faro S."/>
            <person name="Ferguson D."/>
            <person name="Fisher S."/>
            <person name="Foley C.D."/>
            <person name="Franke A."/>
            <person name="Friedrich D."/>
            <person name="Gadbois L."/>
            <person name="Gearin G."/>
            <person name="Gearin C.R."/>
            <person name="Giannoukos G."/>
            <person name="Goode T."/>
            <person name="Graham J."/>
            <person name="Grandbois E."/>
            <person name="Grewal S."/>
            <person name="Gyaltsen K."/>
            <person name="Hafez N."/>
            <person name="Hagos B."/>
            <person name="Hall J."/>
            <person name="Henson C."/>
            <person name="Hollinger A."/>
            <person name="Honan T."/>
            <person name="Huard M.D."/>
            <person name="Hughes L."/>
            <person name="Hurhula B."/>
            <person name="Husby M.E."/>
            <person name="Kamat A."/>
            <person name="Kanga B."/>
            <person name="Kashin S."/>
            <person name="Khazanovich D."/>
            <person name="Kisner P."/>
            <person name="Lance K."/>
            <person name="Lara M."/>
            <person name="Lee W."/>
            <person name="Lennon N."/>
            <person name="Letendre F."/>
            <person name="LeVine R."/>
            <person name="Lipovsky A."/>
            <person name="Liu X."/>
            <person name="Liu J."/>
            <person name="Liu S."/>
            <person name="Lokyitsang T."/>
            <person name="Lokyitsang Y."/>
            <person name="Lubonja R."/>
            <person name="Lui A."/>
            <person name="MacDonald P."/>
            <person name="Magnisalis V."/>
            <person name="Maru K."/>
            <person name="Matthews C."/>
            <person name="McCusker W."/>
            <person name="McDonough S."/>
            <person name="Mehta T."/>
            <person name="Meldrim J."/>
            <person name="Meneus L."/>
            <person name="Mihai O."/>
            <person name="Mihalev A."/>
            <person name="Mihova T."/>
            <person name="Mittelman R."/>
            <person name="Mlenga V."/>
            <person name="Montmayeur A."/>
            <person name="Mulrain L."/>
            <person name="Navidi A."/>
            <person name="Naylor J."/>
            <person name="Negash T."/>
            <person name="Nguyen T."/>
            <person name="Nguyen N."/>
            <person name="Nicol R."/>
            <person name="Norbu C."/>
            <person name="Norbu N."/>
            <person name="Novod N."/>
            <person name="O'Neill B."/>
            <person name="Osman S."/>
            <person name="Markiewicz E."/>
            <person name="Oyono O.L."/>
            <person name="Patti C."/>
            <person name="Phunkhang P."/>
            <person name="Pierre F."/>
            <person name="Priest M."/>
            <person name="Raghuraman S."/>
            <person name="Rege F."/>
            <person name="Reyes R."/>
            <person name="Rise C."/>
            <person name="Rogov P."/>
            <person name="Ross K."/>
            <person name="Ryan E."/>
            <person name="Settipalli S."/>
            <person name="Shea T."/>
            <person name="Sherpa N."/>
            <person name="Shi L."/>
            <person name="Shih D."/>
            <person name="Sparrow T."/>
            <person name="Spaulding J."/>
            <person name="Stalker J."/>
            <person name="Stange-Thomann N."/>
            <person name="Stavropoulos S."/>
            <person name="Stone C."/>
            <person name="Strader C."/>
            <person name="Tesfaye S."/>
            <person name="Thomson T."/>
            <person name="Thoulutsang Y."/>
            <person name="Thoulutsang D."/>
            <person name="Topham K."/>
            <person name="Topping I."/>
            <person name="Tsamla T."/>
            <person name="Vassiliev H."/>
            <person name="Vo A."/>
            <person name="Wangchuk T."/>
            <person name="Wangdi T."/>
            <person name="Weiand M."/>
            <person name="Wilkinson J."/>
            <person name="Wilson A."/>
            <person name="Yadav S."/>
            <person name="Young G."/>
            <person name="Yu Q."/>
            <person name="Zembek L."/>
            <person name="Zhong D."/>
            <person name="Zimmer A."/>
            <person name="Zwirko Z."/>
            <person name="Jaffe D.B."/>
            <person name="Alvarez P."/>
            <person name="Brockman W."/>
            <person name="Butler J."/>
            <person name="Chin C."/>
            <person name="Gnerre S."/>
            <person name="Grabherr M."/>
            <person name="Kleber M."/>
            <person name="Mauceli E."/>
            <person name="MacCallum I."/>
        </authorList>
    </citation>
    <scope>NUCLEOTIDE SEQUENCE [LARGE SCALE GENOMIC DNA]</scope>
    <source>
        <strain evidence="3">Tucson 15287-2541.00</strain>
    </source>
</reference>
<dbReference type="OrthoDB" id="371494at2759"/>
<keyword evidence="3" id="KW-1185">Reference proteome</keyword>
<dbReference type="eggNOG" id="ENOG502TAUJ">
    <property type="taxonomic scope" value="Eukaryota"/>
</dbReference>
<dbReference type="PhylomeDB" id="B4JSE0"/>
<evidence type="ECO:0000313" key="2">
    <source>
        <dbReference type="EMBL" id="EDV94680.1"/>
    </source>
</evidence>
<protein>
    <submittedName>
        <fullName evidence="2">GH18278</fullName>
    </submittedName>
</protein>
<name>B4JSE0_DROGR</name>
<feature type="region of interest" description="Disordered" evidence="1">
    <location>
        <begin position="145"/>
        <end position="184"/>
    </location>
</feature>
<dbReference type="HOGENOM" id="CLU_593500_0_0_1"/>
<evidence type="ECO:0000256" key="1">
    <source>
        <dbReference type="SAM" id="MobiDB-lite"/>
    </source>
</evidence>
<dbReference type="AlphaFoldDB" id="B4JSE0"/>
<sequence>MRPTAAIMARLPQLEELASYHSAHQPPHARSNYHDPNREPFAGLAGYATTRHYYGGSADGQALSLNDYSGGGGGDGGVDGLVGDLAAAPYANYPPKAISGALGSKANGFVPTTATGELHNNYNRLQSEGKIDFVINTANYELDVNEETEQQQQQQQQQQHEQHPTDVYHPSYSYQPRAPPKQPLPLRDYRIEQFSNYLHAARLAGEEQERMSLQPRQVNDDSAQVFREQRPEFISPVKRQQRSQEPQHQQLYTPQAEDQQLLYSQSQSHIANLPASTLHNSLPPITTRVHHTPASSKAIAGLPLSKHIEITKHVPITHYQKQLVPFKQAIELRVPRPVITAIPKPIAIKIPVPRMVPVPQLQEVKIPIEKVKTYAVEQPIPFVVERRVPYRVEKAVAQPFYYPYPVKVPIVRTVVHKQQPQYGISPLGIGSYGGWNSGNHLLG</sequence>
<dbReference type="InParanoid" id="B4JSE0"/>
<dbReference type="EMBL" id="CH916373">
    <property type="protein sequence ID" value="EDV94680.1"/>
    <property type="molecule type" value="Genomic_DNA"/>
</dbReference>
<dbReference type="Proteomes" id="UP000001070">
    <property type="component" value="Unassembled WGS sequence"/>
</dbReference>
<evidence type="ECO:0000313" key="3">
    <source>
        <dbReference type="Proteomes" id="UP000001070"/>
    </source>
</evidence>
<proteinExistence type="predicted"/>
<gene>
    <name evidence="2" type="primary">Dgri\GH18278</name>
    <name evidence="2" type="ORF">Dgri_GH18278</name>
</gene>
<feature type="compositionally biased region" description="Low complexity" evidence="1">
    <location>
        <begin position="150"/>
        <end position="159"/>
    </location>
</feature>